<organism evidence="9 10">
    <name type="scientific">Ruminiclostridium hungatei</name>
    <name type="common">Clostridium hungatei</name>
    <dbReference type="NCBI Taxonomy" id="48256"/>
    <lineage>
        <taxon>Bacteria</taxon>
        <taxon>Bacillati</taxon>
        <taxon>Bacillota</taxon>
        <taxon>Clostridia</taxon>
        <taxon>Eubacteriales</taxon>
        <taxon>Oscillospiraceae</taxon>
        <taxon>Ruminiclostridium</taxon>
    </lineage>
</organism>
<dbReference type="EMBL" id="MZGX01000014">
    <property type="protein sequence ID" value="OPX43859.1"/>
    <property type="molecule type" value="Genomic_DNA"/>
</dbReference>
<accession>A0A1V4SIZ8</accession>
<keyword evidence="2" id="KW-0511">Multifunctional enzyme</keyword>
<proteinExistence type="inferred from homology"/>
<evidence type="ECO:0000313" key="9">
    <source>
        <dbReference type="EMBL" id="OPX43859.1"/>
    </source>
</evidence>
<dbReference type="PANTHER" id="PTHR42799:SF2">
    <property type="entry name" value="MITOCHONDRIAL PEPTIDE METHIONINE SULFOXIDE REDUCTASE"/>
    <property type="match status" value="1"/>
</dbReference>
<comment type="similarity">
    <text evidence="7">Belongs to the MsrA Met sulfoxide reductase family.</text>
</comment>
<dbReference type="Pfam" id="PF01625">
    <property type="entry name" value="PMSR"/>
    <property type="match status" value="1"/>
</dbReference>
<comment type="caution">
    <text evidence="6">Lacks conserved residue(s) required for the propagation of feature annotation.</text>
</comment>
<protein>
    <recommendedName>
        <fullName evidence="6 7">Multifunctional fusion protein</fullName>
    </recommendedName>
    <domain>
        <recommendedName>
            <fullName evidence="7">Peptide methionine sulfoxide reductase MsrA</fullName>
            <shortName evidence="7">Protein-methionine-S-oxide reductase</shortName>
            <ecNumber evidence="7">1.8.4.11</ecNumber>
        </recommendedName>
        <alternativeName>
            <fullName evidence="7">Peptide-methionine (S)-S-oxide reductase</fullName>
            <shortName evidence="7">Peptide Met(O) reductase</shortName>
        </alternativeName>
    </domain>
    <domain>
        <recommendedName>
            <fullName evidence="6">Peptide methionine sulfoxide reductase MsrB</fullName>
            <ecNumber evidence="6">1.8.4.12</ecNumber>
        </recommendedName>
        <alternativeName>
            <fullName evidence="6">Peptide-methionine (R)-S-oxide reductase</fullName>
        </alternativeName>
    </domain>
</protein>
<dbReference type="SUPFAM" id="SSF51316">
    <property type="entry name" value="Mss4-like"/>
    <property type="match status" value="1"/>
</dbReference>
<dbReference type="InterPro" id="IPR036509">
    <property type="entry name" value="Met_Sox_Rdtase_MsrA_sf"/>
</dbReference>
<feature type="active site" evidence="7">
    <location>
        <position position="18"/>
    </location>
</feature>
<comment type="catalytic activity">
    <reaction evidence="4 6">
        <text>L-methionyl-[protein] + [thioredoxin]-disulfide + H2O = L-methionyl-(R)-S-oxide-[protein] + [thioredoxin]-dithiol</text>
        <dbReference type="Rhea" id="RHEA:24164"/>
        <dbReference type="Rhea" id="RHEA-COMP:10698"/>
        <dbReference type="Rhea" id="RHEA-COMP:10700"/>
        <dbReference type="Rhea" id="RHEA-COMP:12313"/>
        <dbReference type="Rhea" id="RHEA-COMP:12314"/>
        <dbReference type="ChEBI" id="CHEBI:15377"/>
        <dbReference type="ChEBI" id="CHEBI:16044"/>
        <dbReference type="ChEBI" id="CHEBI:29950"/>
        <dbReference type="ChEBI" id="CHEBI:45764"/>
        <dbReference type="ChEBI" id="CHEBI:50058"/>
        <dbReference type="EC" id="1.8.4.12"/>
    </reaction>
</comment>
<feature type="domain" description="MsrB" evidence="8">
    <location>
        <begin position="188"/>
        <end position="311"/>
    </location>
</feature>
<dbReference type="Gene3D" id="2.170.150.20">
    <property type="entry name" value="Peptide methionine sulfoxide reductase"/>
    <property type="match status" value="1"/>
</dbReference>
<dbReference type="GO" id="GO:0033743">
    <property type="term" value="F:peptide-methionine (R)-S-oxide reductase activity"/>
    <property type="evidence" value="ECO:0007669"/>
    <property type="project" value="UniProtKB-UniRule"/>
</dbReference>
<sequence length="327" mass="37664">MIINPNKAFSEIWLAGGCFWGVEAFVKNVPGVIHTEVGYANGRTENPTYEDVCHRDTGHAETVYVKYNPRRISLSTLLDYFFRIIDPTTLNRQGHDVGVQYRTGIYYKNPADRNAIEEFIDNRQKEYSKKILTEVLPIENFFRAEEYHQEYLDKNPNGYCHIDLSLINSLKREAGRKVDKSGYSRPEDEILKKELSREQYEVVRNKATEAPYENEFWDSKKKGIYVDIATGEPLFVSTDKFDSGCGWPSFTRPIEDEVIEYKEDESHGMYRTEVVSRVGKSHLGHVFEDGPAHAGGLRYCINSAALKFIPVEKMEKEGYGDFIPLVR</sequence>
<dbReference type="Gene3D" id="3.30.1060.10">
    <property type="entry name" value="Peptide methionine sulphoxide reductase MsrA"/>
    <property type="match status" value="1"/>
</dbReference>
<comment type="caution">
    <text evidence="9">The sequence shown here is derived from an EMBL/GenBank/DDBJ whole genome shotgun (WGS) entry which is preliminary data.</text>
</comment>
<evidence type="ECO:0000256" key="6">
    <source>
        <dbReference type="HAMAP-Rule" id="MF_01400"/>
    </source>
</evidence>
<evidence type="ECO:0000256" key="2">
    <source>
        <dbReference type="ARBA" id="ARBA00023268"/>
    </source>
</evidence>
<dbReference type="InterPro" id="IPR002569">
    <property type="entry name" value="Met_Sox_Rdtase_MsrA_dom"/>
</dbReference>
<dbReference type="InterPro" id="IPR050162">
    <property type="entry name" value="MsrA_MetSO_reductase"/>
</dbReference>
<gene>
    <name evidence="9" type="primary">msrAB</name>
    <name evidence="7" type="synonym">msrA</name>
    <name evidence="6" type="synonym">msrB</name>
    <name evidence="9" type="ORF">CLHUN_23410</name>
</gene>
<dbReference type="GO" id="GO:0008113">
    <property type="term" value="F:peptide-methionine (S)-S-oxide reductase activity"/>
    <property type="evidence" value="ECO:0007669"/>
    <property type="project" value="UniProtKB-UniRule"/>
</dbReference>
<reference evidence="9 10" key="1">
    <citation type="submission" date="2017-03" db="EMBL/GenBank/DDBJ databases">
        <title>Genome sequence of Clostridium hungatei DSM 14427.</title>
        <authorList>
            <person name="Poehlein A."/>
            <person name="Daniel R."/>
        </authorList>
    </citation>
    <scope>NUCLEOTIDE SEQUENCE [LARGE SCALE GENOMIC DNA]</scope>
    <source>
        <strain evidence="9 10">DSM 14427</strain>
    </source>
</reference>
<dbReference type="GO" id="GO:0034599">
    <property type="term" value="P:cellular response to oxidative stress"/>
    <property type="evidence" value="ECO:0007669"/>
    <property type="project" value="TreeGrafter"/>
</dbReference>
<dbReference type="Pfam" id="PF01641">
    <property type="entry name" value="SelR"/>
    <property type="match status" value="1"/>
</dbReference>
<evidence type="ECO:0000259" key="8">
    <source>
        <dbReference type="PROSITE" id="PS51790"/>
    </source>
</evidence>
<comment type="catalytic activity">
    <reaction evidence="3 7">
        <text>L-methionyl-[protein] + [thioredoxin]-disulfide + H2O = L-methionyl-(S)-S-oxide-[protein] + [thioredoxin]-dithiol</text>
        <dbReference type="Rhea" id="RHEA:14217"/>
        <dbReference type="Rhea" id="RHEA-COMP:10698"/>
        <dbReference type="Rhea" id="RHEA-COMP:10700"/>
        <dbReference type="Rhea" id="RHEA-COMP:12313"/>
        <dbReference type="Rhea" id="RHEA-COMP:12315"/>
        <dbReference type="ChEBI" id="CHEBI:15377"/>
        <dbReference type="ChEBI" id="CHEBI:16044"/>
        <dbReference type="ChEBI" id="CHEBI:29950"/>
        <dbReference type="ChEBI" id="CHEBI:44120"/>
        <dbReference type="ChEBI" id="CHEBI:50058"/>
        <dbReference type="EC" id="1.8.4.11"/>
    </reaction>
</comment>
<evidence type="ECO:0000313" key="10">
    <source>
        <dbReference type="Proteomes" id="UP000191554"/>
    </source>
</evidence>
<dbReference type="EC" id="1.8.4.12" evidence="6"/>
<dbReference type="RefSeq" id="WP_207559160.1">
    <property type="nucleotide sequence ID" value="NZ_MZGX01000014.1"/>
</dbReference>
<dbReference type="HAMAP" id="MF_01400">
    <property type="entry name" value="MsrB"/>
    <property type="match status" value="1"/>
</dbReference>
<dbReference type="PROSITE" id="PS51790">
    <property type="entry name" value="MSRB"/>
    <property type="match status" value="1"/>
</dbReference>
<evidence type="ECO:0000256" key="7">
    <source>
        <dbReference type="HAMAP-Rule" id="MF_01401"/>
    </source>
</evidence>
<dbReference type="HAMAP" id="MF_01401">
    <property type="entry name" value="MsrA"/>
    <property type="match status" value="1"/>
</dbReference>
<dbReference type="AlphaFoldDB" id="A0A1V4SIZ8"/>
<comment type="function">
    <text evidence="7">Has an important function as a repair enzyme for proteins that have been inactivated by oxidation. Catalyzes the reversible oxidation-reduction of methionine sulfoxide in proteins to methionine.</text>
</comment>
<name>A0A1V4SIZ8_RUMHU</name>
<dbReference type="Proteomes" id="UP000191554">
    <property type="component" value="Unassembled WGS sequence"/>
</dbReference>
<comment type="catalytic activity">
    <reaction evidence="5 7">
        <text>[thioredoxin]-disulfide + L-methionine + H2O = L-methionine (S)-S-oxide + [thioredoxin]-dithiol</text>
        <dbReference type="Rhea" id="RHEA:19993"/>
        <dbReference type="Rhea" id="RHEA-COMP:10698"/>
        <dbReference type="Rhea" id="RHEA-COMP:10700"/>
        <dbReference type="ChEBI" id="CHEBI:15377"/>
        <dbReference type="ChEBI" id="CHEBI:29950"/>
        <dbReference type="ChEBI" id="CHEBI:50058"/>
        <dbReference type="ChEBI" id="CHEBI:57844"/>
        <dbReference type="ChEBI" id="CHEBI:58772"/>
        <dbReference type="EC" id="1.8.4.11"/>
    </reaction>
</comment>
<dbReference type="SUPFAM" id="SSF55068">
    <property type="entry name" value="Peptide methionine sulfoxide reductase"/>
    <property type="match status" value="1"/>
</dbReference>
<dbReference type="EC" id="1.8.4.11" evidence="7"/>
<dbReference type="InterPro" id="IPR011057">
    <property type="entry name" value="Mss4-like_sf"/>
</dbReference>
<keyword evidence="1 6" id="KW-0560">Oxidoreductase</keyword>
<dbReference type="InterPro" id="IPR002579">
    <property type="entry name" value="Met_Sox_Rdtase_MsrB_dom"/>
</dbReference>
<dbReference type="NCBIfam" id="TIGR00401">
    <property type="entry name" value="msrA"/>
    <property type="match status" value="1"/>
</dbReference>
<evidence type="ECO:0000256" key="5">
    <source>
        <dbReference type="ARBA" id="ARBA00048782"/>
    </source>
</evidence>
<dbReference type="GO" id="GO:0005737">
    <property type="term" value="C:cytoplasm"/>
    <property type="evidence" value="ECO:0007669"/>
    <property type="project" value="TreeGrafter"/>
</dbReference>
<dbReference type="STRING" id="48256.CLHUN_23410"/>
<comment type="similarity">
    <text evidence="6">Belongs to the MsrB Met sulfoxide reductase family.</text>
</comment>
<evidence type="ECO:0000256" key="1">
    <source>
        <dbReference type="ARBA" id="ARBA00023002"/>
    </source>
</evidence>
<dbReference type="GO" id="GO:0033744">
    <property type="term" value="F:L-methionine:thioredoxin-disulfide S-oxidoreductase activity"/>
    <property type="evidence" value="ECO:0007669"/>
    <property type="project" value="RHEA"/>
</dbReference>
<dbReference type="PANTHER" id="PTHR42799">
    <property type="entry name" value="MITOCHONDRIAL PEPTIDE METHIONINE SULFOXIDE REDUCTASE"/>
    <property type="match status" value="1"/>
</dbReference>
<dbReference type="FunFam" id="2.170.150.20:FF:000003">
    <property type="entry name" value="Peptide methionine sulfoxide reductase MsrB"/>
    <property type="match status" value="1"/>
</dbReference>
<evidence type="ECO:0000256" key="4">
    <source>
        <dbReference type="ARBA" id="ARBA00048488"/>
    </source>
</evidence>
<dbReference type="NCBIfam" id="TIGR00357">
    <property type="entry name" value="peptide-methionine (R)-S-oxide reductase MsrB"/>
    <property type="match status" value="1"/>
</dbReference>
<keyword evidence="10" id="KW-1185">Reference proteome</keyword>
<evidence type="ECO:0000256" key="3">
    <source>
        <dbReference type="ARBA" id="ARBA00047806"/>
    </source>
</evidence>
<feature type="active site" description="Nucleophile" evidence="6">
    <location>
        <position position="300"/>
    </location>
</feature>